<dbReference type="PROSITE" id="PS01133">
    <property type="entry name" value="UPF0017"/>
    <property type="match status" value="1"/>
</dbReference>
<organism evidence="5 6">
    <name type="scientific">Heterodera trifolii</name>
    <dbReference type="NCBI Taxonomy" id="157864"/>
    <lineage>
        <taxon>Eukaryota</taxon>
        <taxon>Metazoa</taxon>
        <taxon>Ecdysozoa</taxon>
        <taxon>Nematoda</taxon>
        <taxon>Chromadorea</taxon>
        <taxon>Rhabditida</taxon>
        <taxon>Tylenchina</taxon>
        <taxon>Tylenchomorpha</taxon>
        <taxon>Tylenchoidea</taxon>
        <taxon>Heteroderidae</taxon>
        <taxon>Heteroderinae</taxon>
        <taxon>Heterodera</taxon>
    </lineage>
</organism>
<comment type="caution">
    <text evidence="5">The sequence shown here is derived from an EMBL/GenBank/DDBJ whole genome shotgun (WGS) entry which is preliminary data.</text>
</comment>
<dbReference type="PANTHER" id="PTHR10794">
    <property type="entry name" value="ABHYDROLASE DOMAIN-CONTAINING PROTEIN"/>
    <property type="match status" value="1"/>
</dbReference>
<comment type="similarity">
    <text evidence="2">Belongs to the AB hydrolase superfamily. AB hydrolase 4 family.</text>
</comment>
<accession>A0ABD2LZK8</accession>
<dbReference type="InterPro" id="IPR000952">
    <property type="entry name" value="AB_hydrolase_4_CS"/>
</dbReference>
<evidence type="ECO:0000256" key="1">
    <source>
        <dbReference type="ARBA" id="ARBA00004606"/>
    </source>
</evidence>
<protein>
    <recommendedName>
        <fullName evidence="4">AB hydrolase-1 domain-containing protein</fullName>
    </recommendedName>
</protein>
<feature type="domain" description="AB hydrolase-1" evidence="4">
    <location>
        <begin position="152"/>
        <end position="405"/>
    </location>
</feature>
<dbReference type="GO" id="GO:0016020">
    <property type="term" value="C:membrane"/>
    <property type="evidence" value="ECO:0007669"/>
    <property type="project" value="UniProtKB-SubCell"/>
</dbReference>
<evidence type="ECO:0000256" key="2">
    <source>
        <dbReference type="ARBA" id="ARBA00010884"/>
    </source>
</evidence>
<evidence type="ECO:0000256" key="3">
    <source>
        <dbReference type="ARBA" id="ARBA00022968"/>
    </source>
</evidence>
<evidence type="ECO:0000259" key="4">
    <source>
        <dbReference type="Pfam" id="PF00561"/>
    </source>
</evidence>
<dbReference type="SUPFAM" id="SSF53474">
    <property type="entry name" value="alpha/beta-Hydrolases"/>
    <property type="match status" value="1"/>
</dbReference>
<keyword evidence="3" id="KW-0812">Transmembrane</keyword>
<dbReference type="Proteomes" id="UP001620626">
    <property type="component" value="Unassembled WGS sequence"/>
</dbReference>
<comment type="subcellular location">
    <subcellularLocation>
        <location evidence="1">Membrane</location>
        <topology evidence="1">Single-pass type II membrane protein</topology>
    </subcellularLocation>
</comment>
<dbReference type="InterPro" id="IPR029058">
    <property type="entry name" value="AB_hydrolase_fold"/>
</dbReference>
<gene>
    <name evidence="5" type="ORF">niasHT_007936</name>
</gene>
<evidence type="ECO:0000313" key="6">
    <source>
        <dbReference type="Proteomes" id="UP001620626"/>
    </source>
</evidence>
<evidence type="ECO:0000313" key="5">
    <source>
        <dbReference type="EMBL" id="KAL3120644.1"/>
    </source>
</evidence>
<dbReference type="InterPro" id="IPR000073">
    <property type="entry name" value="AB_hydrolase_1"/>
</dbReference>
<keyword evidence="6" id="KW-1185">Reference proteome</keyword>
<dbReference type="InterPro" id="IPR050960">
    <property type="entry name" value="AB_hydrolase_4_sf"/>
</dbReference>
<name>A0ABD2LZK8_9BILA</name>
<proteinExistence type="inferred from homology"/>
<sequence length="461" mass="51918">MQFVFPLAPSFEALLSSPGYAIFIIFLFLIARFLKLTSFDEKPNITLRKNKRRNSSQKCSHLMEEGSQCATGPFVELAELFVQCSILQELYTPPSIWGRNGHLQTIAYGLLGHHSLKRTFDCRHLVRLSDGTTATFDLFEPVSAHQNGGDFTLVFCPGIANCSESNYIRTCVHHAQEKGYRCAVLNHIGVLKNVQLTSQRIFSYGGNGEMEAMFRVLAKLYPRTYFIGIGFSMGANVLTNCLASGLDPSISSRILLGISVCQGYCASDASSLLFDWQGGRRLYNYIITESVKRLLRRNYAMVVQPHVKSGLVDERKLWSSTSLLWLDEFYSRRVHNFASVSDYYSHISCLPRIKDIKIPMIFINTLDDPLVPEALWEPVRQLCETHPLHAFVLLKHGGHLGFLEGNSLRPRSITWLDRFILQVATAVSENLEIGEVRASCSTLADVFDSEEEAEAFDDAFN</sequence>
<dbReference type="PANTHER" id="PTHR10794:SF45">
    <property type="entry name" value="MONOACYLGLYCEROL LIPASE ABHD2"/>
    <property type="match status" value="1"/>
</dbReference>
<dbReference type="Gene3D" id="3.40.50.1820">
    <property type="entry name" value="alpha/beta hydrolase"/>
    <property type="match status" value="1"/>
</dbReference>
<keyword evidence="3" id="KW-0735">Signal-anchor</keyword>
<dbReference type="Pfam" id="PF00561">
    <property type="entry name" value="Abhydrolase_1"/>
    <property type="match status" value="1"/>
</dbReference>
<dbReference type="AlphaFoldDB" id="A0ABD2LZK8"/>
<dbReference type="EMBL" id="JBICBT010000207">
    <property type="protein sequence ID" value="KAL3120644.1"/>
    <property type="molecule type" value="Genomic_DNA"/>
</dbReference>
<reference evidence="5 6" key="1">
    <citation type="submission" date="2024-10" db="EMBL/GenBank/DDBJ databases">
        <authorList>
            <person name="Kim D."/>
        </authorList>
    </citation>
    <scope>NUCLEOTIDE SEQUENCE [LARGE SCALE GENOMIC DNA]</scope>
    <source>
        <strain evidence="5">BH-2024</strain>
    </source>
</reference>